<dbReference type="GO" id="GO:0000160">
    <property type="term" value="P:phosphorelay signal transduction system"/>
    <property type="evidence" value="ECO:0007669"/>
    <property type="project" value="InterPro"/>
</dbReference>
<evidence type="ECO:0000259" key="3">
    <source>
        <dbReference type="PROSITE" id="PS50110"/>
    </source>
</evidence>
<dbReference type="GO" id="GO:0016301">
    <property type="term" value="F:kinase activity"/>
    <property type="evidence" value="ECO:0007669"/>
    <property type="project" value="UniProtKB-KW"/>
</dbReference>
<name>A0A2K2FTI8_9SPHN</name>
<dbReference type="PANTHER" id="PTHR44591:SF3">
    <property type="entry name" value="RESPONSE REGULATORY DOMAIN-CONTAINING PROTEIN"/>
    <property type="match status" value="1"/>
</dbReference>
<dbReference type="CDD" id="cd00156">
    <property type="entry name" value="REC"/>
    <property type="match status" value="1"/>
</dbReference>
<feature type="modified residue" description="4-aspartylphosphate" evidence="2">
    <location>
        <position position="52"/>
    </location>
</feature>
<dbReference type="PANTHER" id="PTHR44591">
    <property type="entry name" value="STRESS RESPONSE REGULATOR PROTEIN 1"/>
    <property type="match status" value="1"/>
</dbReference>
<dbReference type="AlphaFoldDB" id="A0A2K2FTI8"/>
<gene>
    <name evidence="4" type="ORF">A8V01_26805</name>
</gene>
<keyword evidence="5" id="KW-1185">Reference proteome</keyword>
<dbReference type="InterPro" id="IPR011006">
    <property type="entry name" value="CheY-like_superfamily"/>
</dbReference>
<keyword evidence="1 2" id="KW-0597">Phosphoprotein</keyword>
<dbReference type="InterPro" id="IPR001789">
    <property type="entry name" value="Sig_transdc_resp-reg_receiver"/>
</dbReference>
<dbReference type="EMBL" id="LYMM01000085">
    <property type="protein sequence ID" value="PNU02105.1"/>
    <property type="molecule type" value="Genomic_DNA"/>
</dbReference>
<dbReference type="Proteomes" id="UP000236327">
    <property type="component" value="Unassembled WGS sequence"/>
</dbReference>
<proteinExistence type="predicted"/>
<evidence type="ECO:0000256" key="2">
    <source>
        <dbReference type="PROSITE-ProRule" id="PRU00169"/>
    </source>
</evidence>
<dbReference type="InterPro" id="IPR050595">
    <property type="entry name" value="Bact_response_regulator"/>
</dbReference>
<dbReference type="SUPFAM" id="SSF52172">
    <property type="entry name" value="CheY-like"/>
    <property type="match status" value="1"/>
</dbReference>
<dbReference type="Pfam" id="PF00072">
    <property type="entry name" value="Response_reg"/>
    <property type="match status" value="1"/>
</dbReference>
<reference evidence="4 5" key="1">
    <citation type="submission" date="2016-05" db="EMBL/GenBank/DDBJ databases">
        <title>Complete genome sequence of Novosphingobium guangzhouense SA925(T).</title>
        <authorList>
            <person name="Sha S."/>
        </authorList>
    </citation>
    <scope>NUCLEOTIDE SEQUENCE [LARGE SCALE GENOMIC DNA]</scope>
    <source>
        <strain evidence="4 5">SA925</strain>
    </source>
</reference>
<comment type="caution">
    <text evidence="4">The sequence shown here is derived from an EMBL/GenBank/DDBJ whole genome shotgun (WGS) entry which is preliminary data.</text>
</comment>
<accession>A0A2K2FTI8</accession>
<evidence type="ECO:0000313" key="5">
    <source>
        <dbReference type="Proteomes" id="UP000236327"/>
    </source>
</evidence>
<keyword evidence="4" id="KW-0418">Kinase</keyword>
<organism evidence="4 5">
    <name type="scientific">Novosphingobium guangzhouense</name>
    <dbReference type="NCBI Taxonomy" id="1850347"/>
    <lineage>
        <taxon>Bacteria</taxon>
        <taxon>Pseudomonadati</taxon>
        <taxon>Pseudomonadota</taxon>
        <taxon>Alphaproteobacteria</taxon>
        <taxon>Sphingomonadales</taxon>
        <taxon>Sphingomonadaceae</taxon>
        <taxon>Novosphingobium</taxon>
    </lineage>
</organism>
<dbReference type="PROSITE" id="PS50110">
    <property type="entry name" value="RESPONSE_REGULATORY"/>
    <property type="match status" value="1"/>
</dbReference>
<evidence type="ECO:0000256" key="1">
    <source>
        <dbReference type="ARBA" id="ARBA00022553"/>
    </source>
</evidence>
<sequence length="122" mass="13416">MPHILVVDDEFLLAMMLTDILEDEGYEVDTVSNGEAALAAVRKRRPDLVVTDFMMPMMTGLEFAEAVRADAALANLPIILVSGAQGNIARERPELFQAVFDKPYRNSAILEAIANHVATDQE</sequence>
<dbReference type="Gene3D" id="3.40.50.2300">
    <property type="match status" value="1"/>
</dbReference>
<dbReference type="RefSeq" id="WP_103099066.1">
    <property type="nucleotide sequence ID" value="NZ_LYMM01000085.1"/>
</dbReference>
<feature type="domain" description="Response regulatory" evidence="3">
    <location>
        <begin position="3"/>
        <end position="117"/>
    </location>
</feature>
<dbReference type="SMART" id="SM00448">
    <property type="entry name" value="REC"/>
    <property type="match status" value="1"/>
</dbReference>
<evidence type="ECO:0000313" key="4">
    <source>
        <dbReference type="EMBL" id="PNU02105.1"/>
    </source>
</evidence>
<dbReference type="OrthoDB" id="9800897at2"/>
<protein>
    <submittedName>
        <fullName evidence="4">Histidine kinase</fullName>
    </submittedName>
</protein>
<keyword evidence="4" id="KW-0808">Transferase</keyword>